<dbReference type="InterPro" id="IPR009097">
    <property type="entry name" value="Cyclic_Pdiesterase"/>
</dbReference>
<dbReference type="OrthoDB" id="200286at2157"/>
<evidence type="ECO:0000313" key="1">
    <source>
        <dbReference type="EMBL" id="SFR86309.1"/>
    </source>
</evidence>
<name>A0A1I6K519_9EURY</name>
<reference evidence="1 2" key="1">
    <citation type="submission" date="2016-10" db="EMBL/GenBank/DDBJ databases">
        <authorList>
            <person name="de Groot N.N."/>
        </authorList>
    </citation>
    <scope>NUCLEOTIDE SEQUENCE [LARGE SCALE GENOMIC DNA]</scope>
    <source>
        <strain evidence="1 2">CGMCC 1.10457</strain>
    </source>
</reference>
<dbReference type="EMBL" id="FOZK01000001">
    <property type="protein sequence ID" value="SFR86309.1"/>
    <property type="molecule type" value="Genomic_DNA"/>
</dbReference>
<protein>
    <submittedName>
        <fullName evidence="1">2'-5' RNA ligase superfamily protein</fullName>
    </submittedName>
</protein>
<keyword evidence="1" id="KW-0436">Ligase</keyword>
<dbReference type="Pfam" id="PF13563">
    <property type="entry name" value="2_5_RNA_ligase2"/>
    <property type="match status" value="1"/>
</dbReference>
<dbReference type="GO" id="GO:0016874">
    <property type="term" value="F:ligase activity"/>
    <property type="evidence" value="ECO:0007669"/>
    <property type="project" value="UniProtKB-KW"/>
</dbReference>
<organism evidence="1 2">
    <name type="scientific">Halomicrobium zhouii</name>
    <dbReference type="NCBI Taxonomy" id="767519"/>
    <lineage>
        <taxon>Archaea</taxon>
        <taxon>Methanobacteriati</taxon>
        <taxon>Methanobacteriota</taxon>
        <taxon>Stenosarchaea group</taxon>
        <taxon>Halobacteria</taxon>
        <taxon>Halobacteriales</taxon>
        <taxon>Haloarculaceae</taxon>
        <taxon>Halomicrobium</taxon>
    </lineage>
</organism>
<keyword evidence="2" id="KW-1185">Reference proteome</keyword>
<gene>
    <name evidence="1" type="ORF">SAMN05216559_0203</name>
</gene>
<dbReference type="Gene3D" id="3.90.1140.10">
    <property type="entry name" value="Cyclic phosphodiesterase"/>
    <property type="match status" value="1"/>
</dbReference>
<dbReference type="Proteomes" id="UP000199062">
    <property type="component" value="Unassembled WGS sequence"/>
</dbReference>
<sequence length="169" mass="18486">MFSLNVPVPSEVARLASDLALEIPGAEERSRGRHTLVVKRLGTGGYESYHAMEARVRELLSGQPAFAARVDGIDIFQEATNGSSPVIYLTVESPGLWDLHERLCAEFGALDGLEGADYDPHVTIARGGPMDAARRMCDREIEPVEWRVEALSFLDAQRGHEASRISLPA</sequence>
<dbReference type="SUPFAM" id="SSF55144">
    <property type="entry name" value="LigT-like"/>
    <property type="match status" value="1"/>
</dbReference>
<evidence type="ECO:0000313" key="2">
    <source>
        <dbReference type="Proteomes" id="UP000199062"/>
    </source>
</evidence>
<dbReference type="AlphaFoldDB" id="A0A1I6K519"/>
<dbReference type="RefSeq" id="WP_089813030.1">
    <property type="nucleotide sequence ID" value="NZ_FOZK01000001.1"/>
</dbReference>
<proteinExistence type="predicted"/>
<accession>A0A1I6K519</accession>